<reference evidence="2" key="1">
    <citation type="journal article" date="2019" name="Nat. Commun.">
        <title>The genome of broomcorn millet.</title>
        <authorList>
            <person name="Zou C."/>
            <person name="Miki D."/>
            <person name="Li D."/>
            <person name="Tang Q."/>
            <person name="Xiao L."/>
            <person name="Rajput S."/>
            <person name="Deng P."/>
            <person name="Jia W."/>
            <person name="Huang R."/>
            <person name="Zhang M."/>
            <person name="Sun Y."/>
            <person name="Hu J."/>
            <person name="Fu X."/>
            <person name="Schnable P.S."/>
            <person name="Li F."/>
            <person name="Zhang H."/>
            <person name="Feng B."/>
            <person name="Zhu X."/>
            <person name="Liu R."/>
            <person name="Schnable J.C."/>
            <person name="Zhu J.-K."/>
            <person name="Zhang H."/>
        </authorList>
    </citation>
    <scope>NUCLEOTIDE SEQUENCE [LARGE SCALE GENOMIC DNA]</scope>
</reference>
<comment type="caution">
    <text evidence="1">The sequence shown here is derived from an EMBL/GenBank/DDBJ whole genome shotgun (WGS) entry which is preliminary data.</text>
</comment>
<protein>
    <submittedName>
        <fullName evidence="1">Uncharacterized protein</fullName>
    </submittedName>
</protein>
<sequence>MASAEEGRHLACLPVRQGSGRRVWERILVRQAQFRPWRPSCRPEVNPMANGVAVAASEKLERSDGIRASGLHPREELLHAKCHLQCQARREQQQQQDCFKRTTGAKNGFRRCANVPGAHFAAFLRLITIAANDDDEQERKEADLMVLSSIKKLEEEAARTRQEVSQLKKGWPRWSCPWRR</sequence>
<evidence type="ECO:0000313" key="1">
    <source>
        <dbReference type="EMBL" id="RLN30306.1"/>
    </source>
</evidence>
<proteinExistence type="predicted"/>
<dbReference type="EMBL" id="PQIB02000003">
    <property type="protein sequence ID" value="RLN30306.1"/>
    <property type="molecule type" value="Genomic_DNA"/>
</dbReference>
<dbReference type="AlphaFoldDB" id="A0A3L6T2U2"/>
<keyword evidence="2" id="KW-1185">Reference proteome</keyword>
<gene>
    <name evidence="1" type="ORF">C2845_PM05G07340</name>
</gene>
<name>A0A3L6T2U2_PANMI</name>
<organism evidence="1 2">
    <name type="scientific">Panicum miliaceum</name>
    <name type="common">Proso millet</name>
    <name type="synonym">Broomcorn millet</name>
    <dbReference type="NCBI Taxonomy" id="4540"/>
    <lineage>
        <taxon>Eukaryota</taxon>
        <taxon>Viridiplantae</taxon>
        <taxon>Streptophyta</taxon>
        <taxon>Embryophyta</taxon>
        <taxon>Tracheophyta</taxon>
        <taxon>Spermatophyta</taxon>
        <taxon>Magnoliopsida</taxon>
        <taxon>Liliopsida</taxon>
        <taxon>Poales</taxon>
        <taxon>Poaceae</taxon>
        <taxon>PACMAD clade</taxon>
        <taxon>Panicoideae</taxon>
        <taxon>Panicodae</taxon>
        <taxon>Paniceae</taxon>
        <taxon>Panicinae</taxon>
        <taxon>Panicum</taxon>
        <taxon>Panicum sect. Panicum</taxon>
    </lineage>
</organism>
<accession>A0A3L6T2U2</accession>
<dbReference type="Proteomes" id="UP000275267">
    <property type="component" value="Unassembled WGS sequence"/>
</dbReference>
<dbReference type="OrthoDB" id="685187at2759"/>
<evidence type="ECO:0000313" key="2">
    <source>
        <dbReference type="Proteomes" id="UP000275267"/>
    </source>
</evidence>